<name>A0ABU4WDE0_9FUSO</name>
<keyword evidence="3" id="KW-1185">Reference proteome</keyword>
<dbReference type="Proteomes" id="UP001279681">
    <property type="component" value="Unassembled WGS sequence"/>
</dbReference>
<protein>
    <submittedName>
        <fullName evidence="2">Glycosyl hydrolase 108 family protein</fullName>
    </submittedName>
</protein>
<proteinExistence type="predicted"/>
<sequence>MNFENALKKILEWEGGYTNDPDDNGGETNYGITKFDALRAGYLDDMKKIPLDIVISIYKKDYWDSIKCDLLPEYIKLFAFDTAVHLGVGKWNKYLSEGFGAENGWDLDKLYERREKSYTEISALKNNRKYLKGWMNRLNDIYKTCKKEINPELIPNKNSENDFIFILQQKSIDQISVIQLLCNNLLDESLEVDGVFGPDTENILRKLFKKVKN</sequence>
<keyword evidence="2" id="KW-0378">Hydrolase</keyword>
<feature type="domain" description="TtsA-like Glycoside hydrolase family 108" evidence="1">
    <location>
        <begin position="8"/>
        <end position="87"/>
    </location>
</feature>
<dbReference type="GO" id="GO:0016787">
    <property type="term" value="F:hydrolase activity"/>
    <property type="evidence" value="ECO:0007669"/>
    <property type="project" value="UniProtKB-KW"/>
</dbReference>
<dbReference type="SUPFAM" id="SSF53955">
    <property type="entry name" value="Lysozyme-like"/>
    <property type="match status" value="1"/>
</dbReference>
<evidence type="ECO:0000313" key="2">
    <source>
        <dbReference type="EMBL" id="MDX8336591.1"/>
    </source>
</evidence>
<gene>
    <name evidence="2" type="ORF">RFV38_08790</name>
</gene>
<dbReference type="CDD" id="cd13926">
    <property type="entry name" value="N-acetylmuramidase_GH108"/>
    <property type="match status" value="1"/>
</dbReference>
<accession>A0ABU4WDE0</accession>
<dbReference type="InterPro" id="IPR023346">
    <property type="entry name" value="Lysozyme-like_dom_sf"/>
</dbReference>
<comment type="caution">
    <text evidence="2">The sequence shown here is derived from an EMBL/GenBank/DDBJ whole genome shotgun (WGS) entry which is preliminary data.</text>
</comment>
<evidence type="ECO:0000259" key="1">
    <source>
        <dbReference type="Pfam" id="PF05838"/>
    </source>
</evidence>
<dbReference type="InterPro" id="IPR008565">
    <property type="entry name" value="TtsA-like_GH18_dom"/>
</dbReference>
<reference evidence="3" key="1">
    <citation type="submission" date="2023-07" db="EMBL/GenBank/DDBJ databases">
        <authorList>
            <person name="Colorado M.A."/>
            <person name="Villamil L.M."/>
            <person name="Melo J.F."/>
            <person name="Rodriguez J.A."/>
            <person name="Ruiz R.Y."/>
        </authorList>
    </citation>
    <scope>NUCLEOTIDE SEQUENCE [LARGE SCALE GENOMIC DNA]</scope>
    <source>
        <strain evidence="3">C33</strain>
    </source>
</reference>
<dbReference type="Gene3D" id="1.20.141.10">
    <property type="entry name" value="Chitosanase, subunit A, domain 1"/>
    <property type="match status" value="1"/>
</dbReference>
<organism evidence="2 3">
    <name type="scientific">Candidatus Cetobacterium colombiensis</name>
    <dbReference type="NCBI Taxonomy" id="3073100"/>
    <lineage>
        <taxon>Bacteria</taxon>
        <taxon>Fusobacteriati</taxon>
        <taxon>Fusobacteriota</taxon>
        <taxon>Fusobacteriia</taxon>
        <taxon>Fusobacteriales</taxon>
        <taxon>Fusobacteriaceae</taxon>
        <taxon>Cetobacterium</taxon>
    </lineage>
</organism>
<dbReference type="Pfam" id="PF05838">
    <property type="entry name" value="Glyco_hydro_108"/>
    <property type="match status" value="1"/>
</dbReference>
<dbReference type="EMBL" id="JAVIKH010000011">
    <property type="protein sequence ID" value="MDX8336591.1"/>
    <property type="molecule type" value="Genomic_DNA"/>
</dbReference>
<dbReference type="RefSeq" id="WP_320313976.1">
    <property type="nucleotide sequence ID" value="NZ_JAVIKH010000011.1"/>
</dbReference>
<evidence type="ECO:0000313" key="3">
    <source>
        <dbReference type="Proteomes" id="UP001279681"/>
    </source>
</evidence>